<feature type="transmembrane region" description="Helical" evidence="1">
    <location>
        <begin position="202"/>
        <end position="222"/>
    </location>
</feature>
<gene>
    <name evidence="2" type="ORF">FNF29_08465</name>
</gene>
<evidence type="ECO:0000313" key="2">
    <source>
        <dbReference type="EMBL" id="KAA0145605.1"/>
    </source>
</evidence>
<keyword evidence="1" id="KW-0472">Membrane</keyword>
<evidence type="ECO:0000256" key="1">
    <source>
        <dbReference type="SAM" id="Phobius"/>
    </source>
</evidence>
<sequence length="343" mass="35938">MRNGGTDQQGGGGIDAAFLGARRAWFGVLFLLSREAKASSASFVITTLADLLQFSVFPMVVAASLLDAATFQAVATVLSIATSSMWTRLFASPMPTPAAGRAVLFWLALAIVVIFLGMLAYALGVGCQTDGHWIVIALVVTVLTVFTAVATFFATVYIDTDLKATALGAKVTGRVDAAMLVAKLVLVVFFTAVKLPPVIQTVLAAAAALTWLCGTVFVQPYVQPTANNVSAAAAALNTWLVLAVAVRLLAPRSSIDAFMFLGLALAPALGYFGNEAYRSSVANSDFSSLCALSLQADIWARHRVALAQRSMPPSGSGAACRVPRNPRRSAARIEARVQGEHGA</sequence>
<feature type="transmembrane region" description="Helical" evidence="1">
    <location>
        <begin position="257"/>
        <end position="273"/>
    </location>
</feature>
<dbReference type="AlphaFoldDB" id="A0A5A8BYT2"/>
<feature type="transmembrane region" description="Helical" evidence="1">
    <location>
        <begin position="103"/>
        <end position="123"/>
    </location>
</feature>
<keyword evidence="1" id="KW-0812">Transmembrane</keyword>
<comment type="caution">
    <text evidence="2">The sequence shown here is derived from an EMBL/GenBank/DDBJ whole genome shotgun (WGS) entry which is preliminary data.</text>
</comment>
<keyword evidence="1" id="KW-1133">Transmembrane helix</keyword>
<feature type="transmembrane region" description="Helical" evidence="1">
    <location>
        <begin position="228"/>
        <end position="250"/>
    </location>
</feature>
<accession>A0A5A8BYT2</accession>
<protein>
    <submittedName>
        <fullName evidence="2">Uncharacterized protein</fullName>
    </submittedName>
</protein>
<name>A0A5A8BYT2_CAFRO</name>
<reference evidence="2 3" key="1">
    <citation type="submission" date="2019-07" db="EMBL/GenBank/DDBJ databases">
        <title>Genomes of Cafeteria roenbergensis.</title>
        <authorList>
            <person name="Fischer M.G."/>
            <person name="Hackl T."/>
            <person name="Roman M."/>
        </authorList>
    </citation>
    <scope>NUCLEOTIDE SEQUENCE [LARGE SCALE GENOMIC DNA]</scope>
    <source>
        <strain evidence="2 3">BVI</strain>
    </source>
</reference>
<keyword evidence="3" id="KW-1185">Reference proteome</keyword>
<feature type="transmembrane region" description="Helical" evidence="1">
    <location>
        <begin position="73"/>
        <end position="91"/>
    </location>
</feature>
<feature type="transmembrane region" description="Helical" evidence="1">
    <location>
        <begin position="41"/>
        <end position="66"/>
    </location>
</feature>
<dbReference type="EMBL" id="VLTN01000152">
    <property type="protein sequence ID" value="KAA0145605.1"/>
    <property type="molecule type" value="Genomic_DNA"/>
</dbReference>
<proteinExistence type="predicted"/>
<feature type="transmembrane region" description="Helical" evidence="1">
    <location>
        <begin position="177"/>
        <end position="195"/>
    </location>
</feature>
<organism evidence="2 3">
    <name type="scientific">Cafeteria roenbergensis</name>
    <name type="common">Marine flagellate</name>
    <dbReference type="NCBI Taxonomy" id="33653"/>
    <lineage>
        <taxon>Eukaryota</taxon>
        <taxon>Sar</taxon>
        <taxon>Stramenopiles</taxon>
        <taxon>Bigyra</taxon>
        <taxon>Opalozoa</taxon>
        <taxon>Bicosoecida</taxon>
        <taxon>Cafeteriaceae</taxon>
        <taxon>Cafeteria</taxon>
    </lineage>
</organism>
<feature type="transmembrane region" description="Helical" evidence="1">
    <location>
        <begin position="135"/>
        <end position="157"/>
    </location>
</feature>
<evidence type="ECO:0000313" key="3">
    <source>
        <dbReference type="Proteomes" id="UP000323011"/>
    </source>
</evidence>
<dbReference type="Proteomes" id="UP000323011">
    <property type="component" value="Unassembled WGS sequence"/>
</dbReference>